<dbReference type="EMBL" id="SLWL01000002">
    <property type="protein sequence ID" value="TCO15060.1"/>
    <property type="molecule type" value="Genomic_DNA"/>
</dbReference>
<dbReference type="Proteomes" id="UP000294881">
    <property type="component" value="Unassembled WGS sequence"/>
</dbReference>
<keyword evidence="3" id="KW-0808">Transferase</keyword>
<evidence type="ECO:0000259" key="2">
    <source>
        <dbReference type="Pfam" id="PF14760"/>
    </source>
</evidence>
<keyword evidence="3" id="KW-0418">Kinase</keyword>
<dbReference type="GO" id="GO:0003677">
    <property type="term" value="F:DNA binding"/>
    <property type="evidence" value="ECO:0007669"/>
    <property type="project" value="InterPro"/>
</dbReference>
<protein>
    <submittedName>
        <fullName evidence="3">Regulator of nucleoside diphosphate kinase</fullName>
    </submittedName>
</protein>
<dbReference type="RefSeq" id="WP_132002973.1">
    <property type="nucleotide sequence ID" value="NZ_JBHUNN010000002.1"/>
</dbReference>
<dbReference type="Pfam" id="PF14760">
    <property type="entry name" value="Rnk_N"/>
    <property type="match status" value="1"/>
</dbReference>
<dbReference type="OrthoDB" id="192847at2"/>
<dbReference type="InterPro" id="IPR023459">
    <property type="entry name" value="Tscrpt_elong_fac_GreA/B_fam"/>
</dbReference>
<sequence>MTKLSSTRSRLPALVINADDHHRLTMLAEAASDRMPDVAEVLLQELDRARVVKDGSAPADRVRMGSTVTYRSDSGERTVRLVYPGEADIEAGRISILTPIGAALIGLSPGQSIKWTARDGVAHQLTIVDVKPPTV</sequence>
<dbReference type="SUPFAM" id="SSF54534">
    <property type="entry name" value="FKBP-like"/>
    <property type="match status" value="1"/>
</dbReference>
<evidence type="ECO:0000313" key="3">
    <source>
        <dbReference type="EMBL" id="TCO15060.1"/>
    </source>
</evidence>
<organism evidence="3 4">
    <name type="scientific">Camelimonas lactis</name>
    <dbReference type="NCBI Taxonomy" id="659006"/>
    <lineage>
        <taxon>Bacteria</taxon>
        <taxon>Pseudomonadati</taxon>
        <taxon>Pseudomonadota</taxon>
        <taxon>Alphaproteobacteria</taxon>
        <taxon>Hyphomicrobiales</taxon>
        <taxon>Chelatococcaceae</taxon>
        <taxon>Camelimonas</taxon>
    </lineage>
</organism>
<comment type="caution">
    <text evidence="3">The sequence shown here is derived from an EMBL/GenBank/DDBJ whole genome shotgun (WGS) entry which is preliminary data.</text>
</comment>
<dbReference type="PANTHER" id="PTHR30437:SF5">
    <property type="entry name" value="REGULATOR OF NUCLEOSIDE DIPHOSPHATE KINASE"/>
    <property type="match status" value="1"/>
</dbReference>
<accession>A0A4R2GVR8</accession>
<dbReference type="Gene3D" id="3.10.50.30">
    <property type="entry name" value="Transcription elongation factor, GreA/GreB, C-terminal domain"/>
    <property type="match status" value="1"/>
</dbReference>
<dbReference type="Gene3D" id="1.10.286.20">
    <property type="match status" value="1"/>
</dbReference>
<evidence type="ECO:0000313" key="4">
    <source>
        <dbReference type="Proteomes" id="UP000294881"/>
    </source>
</evidence>
<dbReference type="InterPro" id="IPR036953">
    <property type="entry name" value="GreA/GreB_C_sf"/>
</dbReference>
<feature type="domain" description="Regulator of nucleoside diphosphate kinase N-terminal" evidence="2">
    <location>
        <begin position="12"/>
        <end position="52"/>
    </location>
</feature>
<name>A0A4R2GVR8_9HYPH</name>
<reference evidence="3 4" key="1">
    <citation type="submission" date="2019-03" db="EMBL/GenBank/DDBJ databases">
        <title>Genomic Encyclopedia of Type Strains, Phase IV (KMG-IV): sequencing the most valuable type-strain genomes for metagenomic binning, comparative biology and taxonomic classification.</title>
        <authorList>
            <person name="Goeker M."/>
        </authorList>
    </citation>
    <scope>NUCLEOTIDE SEQUENCE [LARGE SCALE GENOMIC DNA]</scope>
    <source>
        <strain evidence="3 4">DSM 22958</strain>
    </source>
</reference>
<dbReference type="GO" id="GO:0006354">
    <property type="term" value="P:DNA-templated transcription elongation"/>
    <property type="evidence" value="ECO:0007669"/>
    <property type="project" value="TreeGrafter"/>
</dbReference>
<evidence type="ECO:0000259" key="1">
    <source>
        <dbReference type="Pfam" id="PF01272"/>
    </source>
</evidence>
<dbReference type="GO" id="GO:0016301">
    <property type="term" value="F:kinase activity"/>
    <property type="evidence" value="ECO:0007669"/>
    <property type="project" value="UniProtKB-KW"/>
</dbReference>
<proteinExistence type="predicted"/>
<feature type="domain" description="Transcription elongation factor GreA/GreB C-terminal" evidence="1">
    <location>
        <begin position="58"/>
        <end position="131"/>
    </location>
</feature>
<dbReference type="NCBIfam" id="NF004396">
    <property type="entry name" value="PRK05753.1"/>
    <property type="match status" value="1"/>
</dbReference>
<dbReference type="GO" id="GO:0032784">
    <property type="term" value="P:regulation of DNA-templated transcription elongation"/>
    <property type="evidence" value="ECO:0007669"/>
    <property type="project" value="InterPro"/>
</dbReference>
<keyword evidence="4" id="KW-1185">Reference proteome</keyword>
<dbReference type="PANTHER" id="PTHR30437">
    <property type="entry name" value="TRANSCRIPTION ELONGATION FACTOR GREA"/>
    <property type="match status" value="1"/>
</dbReference>
<gene>
    <name evidence="3" type="ORF">EV666_10236</name>
</gene>
<dbReference type="InterPro" id="IPR001437">
    <property type="entry name" value="Tscrpt_elong_fac_GreA/B_C"/>
</dbReference>
<dbReference type="GO" id="GO:0070063">
    <property type="term" value="F:RNA polymerase binding"/>
    <property type="evidence" value="ECO:0007669"/>
    <property type="project" value="InterPro"/>
</dbReference>
<dbReference type="InterPro" id="IPR029462">
    <property type="entry name" value="Rnk_N"/>
</dbReference>
<dbReference type="Pfam" id="PF01272">
    <property type="entry name" value="GreA_GreB"/>
    <property type="match status" value="1"/>
</dbReference>
<dbReference type="AlphaFoldDB" id="A0A4R2GVR8"/>